<evidence type="ECO:0000256" key="3">
    <source>
        <dbReference type="ARBA" id="ARBA00022741"/>
    </source>
</evidence>
<dbReference type="NCBIfam" id="TIGR02928">
    <property type="entry name" value="orc1/cdc6 family replication initiation protein"/>
    <property type="match status" value="1"/>
</dbReference>
<keyword evidence="3 5" id="KW-0547">Nucleotide-binding</keyword>
<evidence type="ECO:0000256" key="4">
    <source>
        <dbReference type="ARBA" id="ARBA00022840"/>
    </source>
</evidence>
<evidence type="ECO:0000256" key="5">
    <source>
        <dbReference type="HAMAP-Rule" id="MF_01407"/>
    </source>
</evidence>
<dbReference type="InterPro" id="IPR036388">
    <property type="entry name" value="WH-like_DNA-bd_sf"/>
</dbReference>
<dbReference type="PANTHER" id="PTHR10763:SF26">
    <property type="entry name" value="CELL DIVISION CONTROL PROTEIN 6 HOMOLOG"/>
    <property type="match status" value="1"/>
</dbReference>
<reference evidence="7 8" key="1">
    <citation type="submission" date="2016-10" db="EMBL/GenBank/DDBJ databases">
        <authorList>
            <person name="Varghese N."/>
        </authorList>
    </citation>
    <scope>NUCLEOTIDE SEQUENCE [LARGE SCALE GENOMIC DNA]</scope>
    <source>
        <strain evidence="7 8">KB11</strain>
    </source>
</reference>
<comment type="function">
    <text evidence="5">Involved in regulation of DNA replication.</text>
</comment>
<dbReference type="InterPro" id="IPR050311">
    <property type="entry name" value="ORC1/CDC6"/>
</dbReference>
<dbReference type="AlphaFoldDB" id="A0A2H4U4I8"/>
<dbReference type="InterPro" id="IPR036390">
    <property type="entry name" value="WH_DNA-bd_sf"/>
</dbReference>
<protein>
    <recommendedName>
        <fullName evidence="5">ORC1-type DNA replication protein</fullName>
    </recommendedName>
</protein>
<feature type="binding site" evidence="5">
    <location>
        <position position="208"/>
    </location>
    <ligand>
        <name>ATP</name>
        <dbReference type="ChEBI" id="CHEBI:30616"/>
    </ligand>
</feature>
<evidence type="ECO:0000313" key="7">
    <source>
        <dbReference type="EMBL" id="ATZ59031.1"/>
    </source>
</evidence>
<evidence type="ECO:0000256" key="2">
    <source>
        <dbReference type="ARBA" id="ARBA00022705"/>
    </source>
</evidence>
<dbReference type="EMBL" id="CP017803">
    <property type="protein sequence ID" value="ATZ59031.1"/>
    <property type="molecule type" value="Genomic_DNA"/>
</dbReference>
<dbReference type="GO" id="GO:0005524">
    <property type="term" value="F:ATP binding"/>
    <property type="evidence" value="ECO:0007669"/>
    <property type="project" value="UniProtKB-UniRule"/>
</dbReference>
<dbReference type="InterPro" id="IPR014277">
    <property type="entry name" value="Orc1/Cdc6_arc"/>
</dbReference>
<dbReference type="Gene3D" id="1.10.8.60">
    <property type="match status" value="1"/>
</dbReference>
<feature type="binding site" evidence="5">
    <location>
        <begin position="66"/>
        <end position="70"/>
    </location>
    <ligand>
        <name>ATP</name>
        <dbReference type="ChEBI" id="CHEBI:30616"/>
    </ligand>
</feature>
<dbReference type="GeneID" id="78817301"/>
<evidence type="ECO:0000259" key="6">
    <source>
        <dbReference type="SMART" id="SM01074"/>
    </source>
</evidence>
<dbReference type="PANTHER" id="PTHR10763">
    <property type="entry name" value="CELL DIVISION CONTROL PROTEIN 6-RELATED"/>
    <property type="match status" value="1"/>
</dbReference>
<proteinExistence type="inferred from homology"/>
<keyword evidence="2 5" id="KW-0235">DNA replication</keyword>
<keyword evidence="4 5" id="KW-0067">ATP-binding</keyword>
<dbReference type="SUPFAM" id="SSF46785">
    <property type="entry name" value="Winged helix' DNA-binding domain"/>
    <property type="match status" value="1"/>
</dbReference>
<gene>
    <name evidence="7" type="ORF">BK798_00690</name>
</gene>
<dbReference type="Gene3D" id="3.40.50.300">
    <property type="entry name" value="P-loop containing nucleotide triphosphate hydrolases"/>
    <property type="match status" value="1"/>
</dbReference>
<evidence type="ECO:0000256" key="1">
    <source>
        <dbReference type="ARBA" id="ARBA00006184"/>
    </source>
</evidence>
<evidence type="ECO:0000313" key="8">
    <source>
        <dbReference type="Proteomes" id="UP000232133"/>
    </source>
</evidence>
<dbReference type="SMART" id="SM01074">
    <property type="entry name" value="Cdc6_C"/>
    <property type="match status" value="1"/>
</dbReference>
<accession>A0A2H4U4I8</accession>
<comment type="similarity">
    <text evidence="1 5">Belongs to the CDC6/cdc18 family.</text>
</comment>
<dbReference type="OMA" id="YLFYENE"/>
<feature type="domain" description="Cdc6 C-terminal" evidence="6">
    <location>
        <begin position="298"/>
        <end position="372"/>
    </location>
</feature>
<dbReference type="InterPro" id="IPR027417">
    <property type="entry name" value="P-loop_NTPase"/>
</dbReference>
<dbReference type="InterPro" id="IPR015163">
    <property type="entry name" value="Cdc6_C"/>
</dbReference>
<name>A0A2H4U4I8_METSM</name>
<sequence length="372" mass="42218">MISMGIEDILMHDESLFQNINAFDPDYVPPNYNYRDRQMEAMAMAIRPAISGGQPSNSVVLGSCATGKTTAIRKVFELVEKTTEKVVCVYINCQLHTTRFGIFSQIYKKLFGHIPPETGVPFSRIYDQIMHKLQSDKKALIVALDDVNYLFQSKAANKVFYDLLRAYEEYPGVKTGIFAILSDLEFRYAFDKNVNTVFIPQDITFQPYTYSEIEDILRDRVNAGFFPGVMGDEILELVAMHTYDVGDLRVGINLLRSCGNIAEADASREITEEHFQKAVDSLVSVQISETLKSLNDTEKALLKIISDSDKIFTAGELSELFKEKENVSYATFNRTLEKLEFLRLVDTKFTGKGSRGNSREIILRFNPCDFKL</sequence>
<dbReference type="SUPFAM" id="SSF52540">
    <property type="entry name" value="P-loop containing nucleoside triphosphate hydrolases"/>
    <property type="match status" value="1"/>
</dbReference>
<dbReference type="NCBIfam" id="NF001624">
    <property type="entry name" value="PRK00411.1-2"/>
    <property type="match status" value="1"/>
</dbReference>
<organism evidence="7 8">
    <name type="scientific">Methanobrevibacter smithii</name>
    <dbReference type="NCBI Taxonomy" id="2173"/>
    <lineage>
        <taxon>Archaea</taxon>
        <taxon>Methanobacteriati</taxon>
        <taxon>Methanobacteriota</taxon>
        <taxon>Methanomada group</taxon>
        <taxon>Methanobacteria</taxon>
        <taxon>Methanobacteriales</taxon>
        <taxon>Methanobacteriaceae</taxon>
        <taxon>Methanobrevibacter</taxon>
    </lineage>
</organism>
<dbReference type="Pfam" id="PF22703">
    <property type="entry name" value="Cdc6_lid"/>
    <property type="match status" value="1"/>
</dbReference>
<dbReference type="InterPro" id="IPR055237">
    <property type="entry name" value="Cdc6_lid"/>
</dbReference>
<dbReference type="HAMAP" id="MF_01407">
    <property type="entry name" value="ORC1_type_DNA_replic_protein"/>
    <property type="match status" value="1"/>
</dbReference>
<dbReference type="GO" id="GO:0006260">
    <property type="term" value="P:DNA replication"/>
    <property type="evidence" value="ECO:0007669"/>
    <property type="project" value="UniProtKB-UniRule"/>
</dbReference>
<dbReference type="Gene3D" id="1.10.10.10">
    <property type="entry name" value="Winged helix-like DNA-binding domain superfamily/Winged helix DNA-binding domain"/>
    <property type="match status" value="1"/>
</dbReference>
<feature type="binding site" evidence="5">
    <location>
        <position position="220"/>
    </location>
    <ligand>
        <name>ATP</name>
        <dbReference type="ChEBI" id="CHEBI:30616"/>
    </ligand>
</feature>
<dbReference type="RefSeq" id="WP_011954033.1">
    <property type="nucleotide sequence ID" value="NZ_AP025586.1"/>
</dbReference>
<dbReference type="Proteomes" id="UP000232133">
    <property type="component" value="Chromosome"/>
</dbReference>